<evidence type="ECO:0000256" key="6">
    <source>
        <dbReference type="SAM" id="Phobius"/>
    </source>
</evidence>
<name>A0A210QLQ0_MIZYE</name>
<evidence type="ECO:0000256" key="3">
    <source>
        <dbReference type="ARBA" id="ARBA00022593"/>
    </source>
</evidence>
<keyword evidence="8" id="KW-1185">Reference proteome</keyword>
<comment type="function">
    <text evidence="4">Involved in peroxisome biosynthesis and integrity. Assembles membrane vesicles before the matrix proteins are translocated. As a docking factor for PEX19, is necessary for the import of peroxisomal membrane proteins in the peroxisomes.</text>
</comment>
<feature type="transmembrane region" description="Helical" evidence="6">
    <location>
        <begin position="118"/>
        <end position="142"/>
    </location>
</feature>
<sequence>MFTSMWNFIKRHKKKFVFSGFLVGGGVYLYKYAQRRFKDIQEKEAAECLKHARQQHHFDSNQRTCNMTVISMLPTLREALIKKFDTDAVKESLKNSPENKLELWEKLKVMSLTRIICVLYGCSILCLVLRVQLNIVGGYMFLDSMFNRNGMTQNMAVVPKELQERYLSLIRHFMDYGLFQLCDVIHEAVEKEIKSVSLKERLSFHNLKAISDQIRERIESSPEISDLQSPTLMLCTYMLPSESHTSMETENAQEKMYQQLVQETRDVLESPDFHAVLHTCLNRGFAKLLDSMADHYREAATDQQQNLHEVGIPMAKLVPVMSGLMFKLCSDTPNPLIQELLLLDQTKTLAANIYEAFSQQEELAAIIQQEV</sequence>
<evidence type="ECO:0000256" key="2">
    <source>
        <dbReference type="ARBA" id="ARBA00014294"/>
    </source>
</evidence>
<organism evidence="7 8">
    <name type="scientific">Mizuhopecten yessoensis</name>
    <name type="common">Japanese scallop</name>
    <name type="synonym">Patinopecten yessoensis</name>
    <dbReference type="NCBI Taxonomy" id="6573"/>
    <lineage>
        <taxon>Eukaryota</taxon>
        <taxon>Metazoa</taxon>
        <taxon>Spiralia</taxon>
        <taxon>Lophotrochozoa</taxon>
        <taxon>Mollusca</taxon>
        <taxon>Bivalvia</taxon>
        <taxon>Autobranchia</taxon>
        <taxon>Pteriomorphia</taxon>
        <taxon>Pectinida</taxon>
        <taxon>Pectinoidea</taxon>
        <taxon>Pectinidae</taxon>
        <taxon>Mizuhopecten</taxon>
    </lineage>
</organism>
<accession>A0A210QLQ0</accession>
<dbReference type="EMBL" id="NEDP02002998">
    <property type="protein sequence ID" value="OWF49669.1"/>
    <property type="molecule type" value="Genomic_DNA"/>
</dbReference>
<dbReference type="OrthoDB" id="45930at2759"/>
<dbReference type="Pfam" id="PF04882">
    <property type="entry name" value="Peroxin-3"/>
    <property type="match status" value="2"/>
</dbReference>
<dbReference type="PANTHER" id="PTHR28080:SF1">
    <property type="entry name" value="PEROXISOMAL BIOGENESIS FACTOR 3"/>
    <property type="match status" value="1"/>
</dbReference>
<comment type="subunit">
    <text evidence="1">Interacts with PEX19.</text>
</comment>
<dbReference type="PANTHER" id="PTHR28080">
    <property type="entry name" value="PEROXISOMAL BIOGENESIS FACTOR 3"/>
    <property type="match status" value="1"/>
</dbReference>
<comment type="caution">
    <text evidence="7">The sequence shown here is derived from an EMBL/GenBank/DDBJ whole genome shotgun (WGS) entry which is preliminary data.</text>
</comment>
<proteinExistence type="predicted"/>
<dbReference type="AlphaFoldDB" id="A0A210QLQ0"/>
<evidence type="ECO:0000256" key="5">
    <source>
        <dbReference type="ARBA" id="ARBA00029630"/>
    </source>
</evidence>
<dbReference type="GO" id="GO:0005778">
    <property type="term" value="C:peroxisomal membrane"/>
    <property type="evidence" value="ECO:0007669"/>
    <property type="project" value="InterPro"/>
</dbReference>
<gene>
    <name evidence="7" type="ORF">KP79_PYT01018</name>
</gene>
<reference evidence="7 8" key="1">
    <citation type="journal article" date="2017" name="Nat. Ecol. Evol.">
        <title>Scallop genome provides insights into evolution of bilaterian karyotype and development.</title>
        <authorList>
            <person name="Wang S."/>
            <person name="Zhang J."/>
            <person name="Jiao W."/>
            <person name="Li J."/>
            <person name="Xun X."/>
            <person name="Sun Y."/>
            <person name="Guo X."/>
            <person name="Huan P."/>
            <person name="Dong B."/>
            <person name="Zhang L."/>
            <person name="Hu X."/>
            <person name="Sun X."/>
            <person name="Wang J."/>
            <person name="Zhao C."/>
            <person name="Wang Y."/>
            <person name="Wang D."/>
            <person name="Huang X."/>
            <person name="Wang R."/>
            <person name="Lv J."/>
            <person name="Li Y."/>
            <person name="Zhang Z."/>
            <person name="Liu B."/>
            <person name="Lu W."/>
            <person name="Hui Y."/>
            <person name="Liang J."/>
            <person name="Zhou Z."/>
            <person name="Hou R."/>
            <person name="Li X."/>
            <person name="Liu Y."/>
            <person name="Li H."/>
            <person name="Ning X."/>
            <person name="Lin Y."/>
            <person name="Zhao L."/>
            <person name="Xing Q."/>
            <person name="Dou J."/>
            <person name="Li Y."/>
            <person name="Mao J."/>
            <person name="Guo H."/>
            <person name="Dou H."/>
            <person name="Li T."/>
            <person name="Mu C."/>
            <person name="Jiang W."/>
            <person name="Fu Q."/>
            <person name="Fu X."/>
            <person name="Miao Y."/>
            <person name="Liu J."/>
            <person name="Yu Q."/>
            <person name="Li R."/>
            <person name="Liao H."/>
            <person name="Li X."/>
            <person name="Kong Y."/>
            <person name="Jiang Z."/>
            <person name="Chourrout D."/>
            <person name="Li R."/>
            <person name="Bao Z."/>
        </authorList>
    </citation>
    <scope>NUCLEOTIDE SEQUENCE [LARGE SCALE GENOMIC DNA]</scope>
    <source>
        <strain evidence="7 8">PY_sf001</strain>
    </source>
</reference>
<dbReference type="InterPro" id="IPR006966">
    <property type="entry name" value="Peroxin-3"/>
</dbReference>
<dbReference type="STRING" id="6573.A0A210QLQ0"/>
<evidence type="ECO:0000313" key="8">
    <source>
        <dbReference type="Proteomes" id="UP000242188"/>
    </source>
</evidence>
<evidence type="ECO:0000256" key="4">
    <source>
        <dbReference type="ARBA" id="ARBA00025338"/>
    </source>
</evidence>
<keyword evidence="6" id="KW-0812">Transmembrane</keyword>
<keyword evidence="3" id="KW-0962">Peroxisome biogenesis</keyword>
<dbReference type="GO" id="GO:0045046">
    <property type="term" value="P:protein import into peroxisome membrane"/>
    <property type="evidence" value="ECO:0007669"/>
    <property type="project" value="TreeGrafter"/>
</dbReference>
<evidence type="ECO:0000313" key="7">
    <source>
        <dbReference type="EMBL" id="OWF49669.1"/>
    </source>
</evidence>
<dbReference type="Proteomes" id="UP000242188">
    <property type="component" value="Unassembled WGS sequence"/>
</dbReference>
<evidence type="ECO:0000256" key="1">
    <source>
        <dbReference type="ARBA" id="ARBA00011494"/>
    </source>
</evidence>
<dbReference type="GO" id="GO:0030674">
    <property type="term" value="F:protein-macromolecule adaptor activity"/>
    <property type="evidence" value="ECO:0007669"/>
    <property type="project" value="TreeGrafter"/>
</dbReference>
<protein>
    <recommendedName>
        <fullName evidence="2">Peroxisomal biogenesis factor 3</fullName>
    </recommendedName>
    <alternativeName>
        <fullName evidence="5">Peroxisomal assembly protein PEX3</fullName>
    </alternativeName>
</protein>
<keyword evidence="6" id="KW-1133">Transmembrane helix</keyword>
<keyword evidence="6" id="KW-0472">Membrane</keyword>